<feature type="non-terminal residue" evidence="1">
    <location>
        <position position="1"/>
    </location>
</feature>
<organism evidence="1 2">
    <name type="scientific">Periplaneta americana</name>
    <name type="common">American cockroach</name>
    <name type="synonym">Blatta americana</name>
    <dbReference type="NCBI Taxonomy" id="6978"/>
    <lineage>
        <taxon>Eukaryota</taxon>
        <taxon>Metazoa</taxon>
        <taxon>Ecdysozoa</taxon>
        <taxon>Arthropoda</taxon>
        <taxon>Hexapoda</taxon>
        <taxon>Insecta</taxon>
        <taxon>Pterygota</taxon>
        <taxon>Neoptera</taxon>
        <taxon>Polyneoptera</taxon>
        <taxon>Dictyoptera</taxon>
        <taxon>Blattodea</taxon>
        <taxon>Blattoidea</taxon>
        <taxon>Blattidae</taxon>
        <taxon>Blattinae</taxon>
        <taxon>Periplaneta</taxon>
    </lineage>
</organism>
<reference evidence="1 2" key="1">
    <citation type="journal article" date="2022" name="Allergy">
        <title>Genome assembly and annotation of Periplaneta americana reveal a comprehensive cockroach allergen profile.</title>
        <authorList>
            <person name="Wang L."/>
            <person name="Xiong Q."/>
            <person name="Saelim N."/>
            <person name="Wang L."/>
            <person name="Nong W."/>
            <person name="Wan A.T."/>
            <person name="Shi M."/>
            <person name="Liu X."/>
            <person name="Cao Q."/>
            <person name="Hui J.H.L."/>
            <person name="Sookrung N."/>
            <person name="Leung T.F."/>
            <person name="Tungtrongchitr A."/>
            <person name="Tsui S.K.W."/>
        </authorList>
    </citation>
    <scope>NUCLEOTIDE SEQUENCE [LARGE SCALE GENOMIC DNA]</scope>
    <source>
        <strain evidence="1">PWHHKU_190912</strain>
    </source>
</reference>
<gene>
    <name evidence="1" type="ORF">ANN_01660</name>
</gene>
<protein>
    <recommendedName>
        <fullName evidence="3">Reverse transcriptase</fullName>
    </recommendedName>
</protein>
<evidence type="ECO:0008006" key="3">
    <source>
        <dbReference type="Google" id="ProtNLM"/>
    </source>
</evidence>
<sequence>RERKIPRVRDLKWEEGRYERVGEFKYLGIQVTEDEVSPEIKALIAEELYQDSGEIDLVVEAKKRRLYYLGHVVSMEDP</sequence>
<proteinExistence type="predicted"/>
<comment type="caution">
    <text evidence="1">The sequence shown here is derived from an EMBL/GenBank/DDBJ whole genome shotgun (WGS) entry which is preliminary data.</text>
</comment>
<dbReference type="EMBL" id="JAJSOF020000003">
    <property type="protein sequence ID" value="KAJ4450241.1"/>
    <property type="molecule type" value="Genomic_DNA"/>
</dbReference>
<evidence type="ECO:0000313" key="1">
    <source>
        <dbReference type="EMBL" id="KAJ4450241.1"/>
    </source>
</evidence>
<accession>A0ABQ8TWJ2</accession>
<name>A0ABQ8TWJ2_PERAM</name>
<evidence type="ECO:0000313" key="2">
    <source>
        <dbReference type="Proteomes" id="UP001148838"/>
    </source>
</evidence>
<keyword evidence="2" id="KW-1185">Reference proteome</keyword>
<dbReference type="Proteomes" id="UP001148838">
    <property type="component" value="Unassembled WGS sequence"/>
</dbReference>